<dbReference type="GO" id="GO:0003677">
    <property type="term" value="F:DNA binding"/>
    <property type="evidence" value="ECO:0007669"/>
    <property type="project" value="UniProtKB-KW"/>
</dbReference>
<dbReference type="NCBIfam" id="TIGR00675">
    <property type="entry name" value="dcm"/>
    <property type="match status" value="1"/>
</dbReference>
<dbReference type="Gene3D" id="1.10.10.2230">
    <property type="match status" value="1"/>
</dbReference>
<dbReference type="Pfam" id="PF00145">
    <property type="entry name" value="DNA_methylase"/>
    <property type="match status" value="1"/>
</dbReference>
<comment type="subcellular location">
    <subcellularLocation>
        <location evidence="1">Nucleus</location>
    </subcellularLocation>
</comment>
<keyword evidence="6" id="KW-0238">DNA-binding</keyword>
<evidence type="ECO:0000256" key="4">
    <source>
        <dbReference type="ARBA" id="ARBA00022691"/>
    </source>
</evidence>
<dbReference type="Pfam" id="PF12047">
    <property type="entry name" value="DNMT1-RFD"/>
    <property type="match status" value="1"/>
</dbReference>
<evidence type="ECO:0000256" key="9">
    <source>
        <dbReference type="PROSITE-ProRule" id="PRU01016"/>
    </source>
</evidence>
<evidence type="ECO:0000256" key="6">
    <source>
        <dbReference type="ARBA" id="ARBA00023125"/>
    </source>
</evidence>
<keyword evidence="4 9" id="KW-0949">S-adenosyl-L-methionine</keyword>
<dbReference type="InterPro" id="IPR029063">
    <property type="entry name" value="SAM-dependent_MTases_sf"/>
</dbReference>
<gene>
    <name evidence="13" type="ORF">CINCED_3A007057</name>
</gene>
<dbReference type="PROSITE" id="PS51038">
    <property type="entry name" value="BAH"/>
    <property type="match status" value="1"/>
</dbReference>
<dbReference type="GO" id="GO:0044027">
    <property type="term" value="P:negative regulation of gene expression via chromosomal CpG island methylation"/>
    <property type="evidence" value="ECO:0007669"/>
    <property type="project" value="TreeGrafter"/>
</dbReference>
<dbReference type="GO" id="GO:0003682">
    <property type="term" value="F:chromatin binding"/>
    <property type="evidence" value="ECO:0007669"/>
    <property type="project" value="InterPro"/>
</dbReference>
<dbReference type="Proteomes" id="UP000325440">
    <property type="component" value="Unassembled WGS sequence"/>
</dbReference>
<dbReference type="InterPro" id="IPR043151">
    <property type="entry name" value="BAH_sf"/>
</dbReference>
<evidence type="ECO:0000259" key="12">
    <source>
        <dbReference type="PROSITE" id="PS51038"/>
    </source>
</evidence>
<evidence type="ECO:0000256" key="3">
    <source>
        <dbReference type="ARBA" id="ARBA00022679"/>
    </source>
</evidence>
<dbReference type="EC" id="2.1.1.37" evidence="11"/>
<dbReference type="PROSITE" id="PS00095">
    <property type="entry name" value="C5_MTASE_2"/>
    <property type="match status" value="1"/>
</dbReference>
<evidence type="ECO:0000256" key="11">
    <source>
        <dbReference type="RuleBase" id="RU000417"/>
    </source>
</evidence>
<comment type="catalytic activity">
    <reaction evidence="11">
        <text>a 2'-deoxycytidine in DNA + S-adenosyl-L-methionine = a 5-methyl-2'-deoxycytidine in DNA + S-adenosyl-L-homocysteine + H(+)</text>
        <dbReference type="Rhea" id="RHEA:13681"/>
        <dbReference type="Rhea" id="RHEA-COMP:11369"/>
        <dbReference type="Rhea" id="RHEA-COMP:11370"/>
        <dbReference type="ChEBI" id="CHEBI:15378"/>
        <dbReference type="ChEBI" id="CHEBI:57856"/>
        <dbReference type="ChEBI" id="CHEBI:59789"/>
        <dbReference type="ChEBI" id="CHEBI:85452"/>
        <dbReference type="ChEBI" id="CHEBI:85454"/>
        <dbReference type="EC" id="2.1.1.37"/>
    </reaction>
</comment>
<evidence type="ECO:0000313" key="13">
    <source>
        <dbReference type="EMBL" id="VVC27392.1"/>
    </source>
</evidence>
<dbReference type="EMBL" id="CABPRJ010000104">
    <property type="protein sequence ID" value="VVC27392.1"/>
    <property type="molecule type" value="Genomic_DNA"/>
</dbReference>
<dbReference type="FunFam" id="3.90.120.10:FF:000001">
    <property type="entry name" value="DNA (cytosine-5)-methyltransferase"/>
    <property type="match status" value="1"/>
</dbReference>
<dbReference type="GO" id="GO:0003886">
    <property type="term" value="F:DNA (cytosine-5-)-methyltransferase activity"/>
    <property type="evidence" value="ECO:0007669"/>
    <property type="project" value="UniProtKB-EC"/>
</dbReference>
<evidence type="ECO:0000256" key="7">
    <source>
        <dbReference type="ARBA" id="ARBA00023242"/>
    </source>
</evidence>
<dbReference type="OrthoDB" id="5376140at2759"/>
<feature type="active site" evidence="8 9">
    <location>
        <position position="847"/>
    </location>
</feature>
<keyword evidence="7" id="KW-0539">Nucleus</keyword>
<dbReference type="SUPFAM" id="SSF53335">
    <property type="entry name" value="S-adenosyl-L-methionine-dependent methyltransferases"/>
    <property type="match status" value="1"/>
</dbReference>
<dbReference type="Gene3D" id="3.40.50.150">
    <property type="entry name" value="Vaccinia Virus protein VP39"/>
    <property type="match status" value="1"/>
</dbReference>
<dbReference type="InterPro" id="IPR001025">
    <property type="entry name" value="BAH_dom"/>
</dbReference>
<dbReference type="InterPro" id="IPR050390">
    <property type="entry name" value="C5-Methyltransferase"/>
</dbReference>
<evidence type="ECO:0000256" key="2">
    <source>
        <dbReference type="ARBA" id="ARBA00022603"/>
    </source>
</evidence>
<dbReference type="GO" id="GO:0032259">
    <property type="term" value="P:methylation"/>
    <property type="evidence" value="ECO:0007669"/>
    <property type="project" value="UniProtKB-KW"/>
</dbReference>
<sequence>MAEHVAHELDNVASSSKGIKRPLSNSVNVTCKSIRKSNKTASGEIQTKVKVQTKSTVTCELCYQINPEIVTIPCNAEFECIVLTNEVLANIYTDKLDVIKHNLTNYSVYDENGHLCSMDSGIIEQNKPIYLTGYVKPIYDYDSSIENGIAVKQLGSILEWFLESYDCGSKIVIGVSTNYADYLLVEPHPSYRKYMTSIFEKVHLSKVVVERLVELKESDDPSYEDILNYVVNSVNPVTNIKFTEENLISHAQFVIDQVDQVDYESTTEYNFPLVGTQFIETLKKLSGDASSIVKMPPRRLNIHRTNSLKYDISKQKYSKATTTYLVNDIFEKIFTAQLEQYKNENVVVINEQKTVFDDIKLSKKVIKTPQELSGKYIIVKEDSSINPIIGHVQYLFQNCSKTMAHIILFIHGNHTILGDTSDPRELYLLEKCTDIDIKNVIQIADVKFKKPCKDWFKLGNAELKDISEPVDRNKINAFFYQFQYHEEFGRFEHPETPETLIGGTNQNKYCTNCVKKNLKIKSQVPELFEFVEKYKNQYFHFNYKLNNEEYKIGDFIYLKPGIFTEDLRINFEGQAPFVFNDTNKNENSTLPKNICETKYPEHYRKNLENTMRGSNESTPEPFEIAEILSMHVTKNFKSNVQILVRRMYRADQIPLGNSDKNADMNLLFWSDEQFKIKYDDIVGKCYVSHINNVQDLAAWFADGPDRFYFENKYNFLTCSIVPECQLSSVAIPTKREVNPVNYINESKKQSIPSYKKISPLRGLDIFAGCGGLSKGLEDSGLLKCKWAIEYDDNAAEAFKLNNPDTIVFVEDCNALLKLAMSGKTTNKLNQKIPQKGEVDIICGGPPCQGFSGMNRFNSGQYSLFRNSLIVSFLSYIDFYRPKFFIMENVRNFVSFNKGTVIRSTLRCITRMGYQCTFGILQAGNFGVPQTRRRLIIMAAAPGETLPFYPEPTHVFNKRNSSLNVQIGGKKYKTNCKYKESAPMRTVTVYDAWSDLPEIKNGANNEAIPYKHKPKTHLQQLLRYPNNLLSESILTDHICKDMSLLVQARMELIPISEGSDWRDLPNIEVQLADGNWTNTLVYRYHDQNNGKGPGGAFRGVCQCASGKKCNPQDKQTNTIIPWCLPHTANRNNNWAGLYGRLAWKGFCSTTITNPEPMGKQGRVLHPNQHRVVSVRECARSQGFNDAFLFYGPIINKHRQIGNAVPPPMGKAIGHEIINAIYKKSHHFCTTKD</sequence>
<keyword evidence="5" id="KW-0677">Repeat</keyword>
<dbReference type="InterPro" id="IPR018117">
    <property type="entry name" value="C5_DNA_meth_AS"/>
</dbReference>
<dbReference type="Pfam" id="PF01426">
    <property type="entry name" value="BAH"/>
    <property type="match status" value="2"/>
</dbReference>
<dbReference type="PANTHER" id="PTHR10629">
    <property type="entry name" value="CYTOSINE-SPECIFIC METHYLTRANSFERASE"/>
    <property type="match status" value="1"/>
</dbReference>
<evidence type="ECO:0000256" key="5">
    <source>
        <dbReference type="ARBA" id="ARBA00022737"/>
    </source>
</evidence>
<feature type="domain" description="BAH" evidence="12">
    <location>
        <begin position="601"/>
        <end position="724"/>
    </location>
</feature>
<dbReference type="PROSITE" id="PS00094">
    <property type="entry name" value="C5_MTASE_1"/>
    <property type="match status" value="1"/>
</dbReference>
<organism evidence="13 14">
    <name type="scientific">Cinara cedri</name>
    <dbReference type="NCBI Taxonomy" id="506608"/>
    <lineage>
        <taxon>Eukaryota</taxon>
        <taxon>Metazoa</taxon>
        <taxon>Ecdysozoa</taxon>
        <taxon>Arthropoda</taxon>
        <taxon>Hexapoda</taxon>
        <taxon>Insecta</taxon>
        <taxon>Pterygota</taxon>
        <taxon>Neoptera</taxon>
        <taxon>Paraneoptera</taxon>
        <taxon>Hemiptera</taxon>
        <taxon>Sternorrhyncha</taxon>
        <taxon>Aphidomorpha</taxon>
        <taxon>Aphidoidea</taxon>
        <taxon>Aphididae</taxon>
        <taxon>Lachninae</taxon>
        <taxon>Cinara</taxon>
    </lineage>
</organism>
<dbReference type="Gene3D" id="3.90.120.10">
    <property type="entry name" value="DNA Methylase, subunit A, domain 2"/>
    <property type="match status" value="1"/>
</dbReference>
<accession>A0A5E4MBU6</accession>
<dbReference type="Gene3D" id="2.30.30.490">
    <property type="match status" value="2"/>
</dbReference>
<dbReference type="AlphaFoldDB" id="A0A5E4MBU6"/>
<keyword evidence="3 9" id="KW-0808">Transferase</keyword>
<protein>
    <recommendedName>
        <fullName evidence="11">Cytosine-specific methyltransferase</fullName>
        <ecNumber evidence="11">2.1.1.37</ecNumber>
    </recommendedName>
</protein>
<reference evidence="13 14" key="1">
    <citation type="submission" date="2019-08" db="EMBL/GenBank/DDBJ databases">
        <authorList>
            <person name="Alioto T."/>
            <person name="Alioto T."/>
            <person name="Gomez Garrido J."/>
        </authorList>
    </citation>
    <scope>NUCLEOTIDE SEQUENCE [LARGE SCALE GENOMIC DNA]</scope>
</reference>
<evidence type="ECO:0000313" key="14">
    <source>
        <dbReference type="Proteomes" id="UP000325440"/>
    </source>
</evidence>
<evidence type="ECO:0000256" key="1">
    <source>
        <dbReference type="ARBA" id="ARBA00004123"/>
    </source>
</evidence>
<dbReference type="PANTHER" id="PTHR10629:SF52">
    <property type="entry name" value="DNA (CYTOSINE-5)-METHYLTRANSFERASE 1"/>
    <property type="match status" value="1"/>
</dbReference>
<dbReference type="GO" id="GO:0006346">
    <property type="term" value="P:DNA methylation-dependent constitutive heterochromatin formation"/>
    <property type="evidence" value="ECO:0007669"/>
    <property type="project" value="InterPro"/>
</dbReference>
<evidence type="ECO:0000256" key="8">
    <source>
        <dbReference type="PIRSR" id="PIRSR037404-1"/>
    </source>
</evidence>
<dbReference type="SMART" id="SM00439">
    <property type="entry name" value="BAH"/>
    <property type="match status" value="2"/>
</dbReference>
<proteinExistence type="inferred from homology"/>
<keyword evidence="14" id="KW-1185">Reference proteome</keyword>
<dbReference type="PRINTS" id="PR00105">
    <property type="entry name" value="C5METTRFRASE"/>
</dbReference>
<dbReference type="InterPro" id="IPR031303">
    <property type="entry name" value="C5_meth_CS"/>
</dbReference>
<evidence type="ECO:0000256" key="10">
    <source>
        <dbReference type="RuleBase" id="RU000416"/>
    </source>
</evidence>
<dbReference type="PIRSF" id="PIRSF037404">
    <property type="entry name" value="DNMT1"/>
    <property type="match status" value="1"/>
</dbReference>
<dbReference type="FunFam" id="3.40.50.150:FF:000036">
    <property type="entry name" value="DNA (cytosine-5)-methyltransferase"/>
    <property type="match status" value="1"/>
</dbReference>
<dbReference type="InterPro" id="IPR001525">
    <property type="entry name" value="C5_MeTfrase"/>
</dbReference>
<dbReference type="PROSITE" id="PS51679">
    <property type="entry name" value="SAM_MT_C5"/>
    <property type="match status" value="1"/>
</dbReference>
<comment type="similarity">
    <text evidence="9 10">Belongs to the class I-like SAM-binding methyltransferase superfamily. C5-methyltransferase family.</text>
</comment>
<name>A0A5E4MBU6_9HEMI</name>
<dbReference type="GO" id="GO:0005634">
    <property type="term" value="C:nucleus"/>
    <property type="evidence" value="ECO:0007669"/>
    <property type="project" value="UniProtKB-SubCell"/>
</dbReference>
<dbReference type="InterPro" id="IPR022702">
    <property type="entry name" value="Cytosine_MeTrfase1_RFD"/>
</dbReference>
<keyword evidence="2 9" id="KW-0489">Methyltransferase</keyword>